<protein>
    <recommendedName>
        <fullName evidence="1">Gfo/Idh/MocA-like oxidoreductase N-terminal domain-containing protein</fullName>
    </recommendedName>
</protein>
<gene>
    <name evidence="2" type="ORF">CAL27_02050</name>
</gene>
<dbReference type="PROSITE" id="PS50890">
    <property type="entry name" value="PUA"/>
    <property type="match status" value="1"/>
</dbReference>
<dbReference type="RefSeq" id="WP_094830628.1">
    <property type="nucleotide sequence ID" value="NZ_NEVR01000001.1"/>
</dbReference>
<accession>A0ABX4F3E2</accession>
<dbReference type="Gene3D" id="3.40.50.720">
    <property type="entry name" value="NAD(P)-binding Rossmann-like Domain"/>
    <property type="match status" value="1"/>
</dbReference>
<dbReference type="InterPro" id="IPR000683">
    <property type="entry name" value="Gfo/Idh/MocA-like_OxRdtase_N"/>
</dbReference>
<dbReference type="SUPFAM" id="SSF51735">
    <property type="entry name" value="NAD(P)-binding Rossmann-fold domains"/>
    <property type="match status" value="1"/>
</dbReference>
<reference evidence="2 3" key="1">
    <citation type="submission" date="2017-05" db="EMBL/GenBank/DDBJ databases">
        <title>Complete and WGS of Bordetella genogroups.</title>
        <authorList>
            <person name="Spilker T."/>
            <person name="Lipuma J."/>
        </authorList>
    </citation>
    <scope>NUCLEOTIDE SEQUENCE [LARGE SCALE GENOMIC DNA]</scope>
    <source>
        <strain evidence="2 3">AU9795</strain>
    </source>
</reference>
<keyword evidence="3" id="KW-1185">Reference proteome</keyword>
<name>A0ABX4F3E2_9BORD</name>
<dbReference type="Pfam" id="PF01408">
    <property type="entry name" value="GFO_IDH_MocA"/>
    <property type="match status" value="1"/>
</dbReference>
<sequence length="319" mass="34080">MNESILLIGAGNLGSRHLQSLAAAPWIGRVTVVEPNTAAADVARTRWQDVPGHEGKTLDFRSLDELAQHGPFDAAVIATPSLGRLQILRAVLALGVKRILCEKVLFQSVAELDAAELEAGKAGADVRVNHIYRYAESLRALHDISSAKKIDMSVAIDGDGMACNLIHYIDLFAYLGGGEIAALNVAIDKPVHPSKRGGSYVEFTGHATAQDQLGSTLRVTYRQADTAKAPIIQVSGGFGQLSLDESTGEIAGSIPALTSRRFDAPRVSALTAVILEDQREGRCLLPTLSESARMNRPLLEAFNTALTGKHDLQQACPIT</sequence>
<comment type="caution">
    <text evidence="2">The sequence shown here is derived from an EMBL/GenBank/DDBJ whole genome shotgun (WGS) entry which is preliminary data.</text>
</comment>
<evidence type="ECO:0000313" key="2">
    <source>
        <dbReference type="EMBL" id="OZI68278.1"/>
    </source>
</evidence>
<feature type="domain" description="Gfo/Idh/MocA-like oxidoreductase N-terminal" evidence="1">
    <location>
        <begin position="5"/>
        <end position="130"/>
    </location>
</feature>
<dbReference type="PANTHER" id="PTHR43377:SF1">
    <property type="entry name" value="BILIVERDIN REDUCTASE A"/>
    <property type="match status" value="1"/>
</dbReference>
<dbReference type="Proteomes" id="UP000216354">
    <property type="component" value="Unassembled WGS sequence"/>
</dbReference>
<dbReference type="EMBL" id="NEVR01000001">
    <property type="protein sequence ID" value="OZI68278.1"/>
    <property type="molecule type" value="Genomic_DNA"/>
</dbReference>
<organism evidence="2 3">
    <name type="scientific">Bordetella genomosp. 1</name>
    <dbReference type="NCBI Taxonomy" id="1395607"/>
    <lineage>
        <taxon>Bacteria</taxon>
        <taxon>Pseudomonadati</taxon>
        <taxon>Pseudomonadota</taxon>
        <taxon>Betaproteobacteria</taxon>
        <taxon>Burkholderiales</taxon>
        <taxon>Alcaligenaceae</taxon>
        <taxon>Bordetella</taxon>
    </lineage>
</organism>
<evidence type="ECO:0000313" key="3">
    <source>
        <dbReference type="Proteomes" id="UP000216354"/>
    </source>
</evidence>
<dbReference type="InterPro" id="IPR036291">
    <property type="entry name" value="NAD(P)-bd_dom_sf"/>
</dbReference>
<evidence type="ECO:0000259" key="1">
    <source>
        <dbReference type="Pfam" id="PF01408"/>
    </source>
</evidence>
<proteinExistence type="predicted"/>
<dbReference type="PANTHER" id="PTHR43377">
    <property type="entry name" value="BILIVERDIN REDUCTASE A"/>
    <property type="match status" value="1"/>
</dbReference>
<dbReference type="InterPro" id="IPR051450">
    <property type="entry name" value="Gfo/Idh/MocA_Oxidoreductases"/>
</dbReference>